<dbReference type="InterPro" id="IPR013325">
    <property type="entry name" value="RNA_pol_sigma_r2"/>
</dbReference>
<keyword evidence="1" id="KW-0805">Transcription regulation</keyword>
<dbReference type="SUPFAM" id="SSF88946">
    <property type="entry name" value="Sigma2 domain of RNA polymerase sigma factors"/>
    <property type="match status" value="1"/>
</dbReference>
<evidence type="ECO:0000256" key="2">
    <source>
        <dbReference type="ARBA" id="ARBA00023163"/>
    </source>
</evidence>
<evidence type="ECO:0000256" key="1">
    <source>
        <dbReference type="ARBA" id="ARBA00023015"/>
    </source>
</evidence>
<dbReference type="EMBL" id="SCWC02000001">
    <property type="protein sequence ID" value="KAA1042618.1"/>
    <property type="molecule type" value="Genomic_DNA"/>
</dbReference>
<dbReference type="Gene3D" id="1.10.1740.10">
    <property type="match status" value="1"/>
</dbReference>
<keyword evidence="2" id="KW-0804">Transcription</keyword>
<proteinExistence type="predicted"/>
<protein>
    <recommendedName>
        <fullName evidence="5">Sigma-70 family RNA polymerase sigma factor</fullName>
    </recommendedName>
</protein>
<organism evidence="3 4">
    <name type="scientific">Macrococcus equipercicus</name>
    <dbReference type="NCBI Taxonomy" id="69967"/>
    <lineage>
        <taxon>Bacteria</taxon>
        <taxon>Bacillati</taxon>
        <taxon>Bacillota</taxon>
        <taxon>Bacilli</taxon>
        <taxon>Bacillales</taxon>
        <taxon>Staphylococcaceae</taxon>
        <taxon>Macrococcus</taxon>
    </lineage>
</organism>
<gene>
    <name evidence="3" type="ORF">ERX35_001690</name>
</gene>
<reference evidence="3 4" key="1">
    <citation type="submission" date="2019-09" db="EMBL/GenBank/DDBJ databases">
        <authorList>
            <person name="Mazhar S."/>
            <person name="Altermann E."/>
            <person name="Hill C."/>
            <person name="Mcauliffe O."/>
        </authorList>
    </citation>
    <scope>NUCLEOTIDE SEQUENCE [LARGE SCALE GENOMIC DNA]</scope>
    <source>
        <strain evidence="3 4">ATCC 51831</strain>
    </source>
</reference>
<evidence type="ECO:0008006" key="5">
    <source>
        <dbReference type="Google" id="ProtNLM"/>
    </source>
</evidence>
<evidence type="ECO:0000313" key="3">
    <source>
        <dbReference type="EMBL" id="KAA1042618.1"/>
    </source>
</evidence>
<sequence>MMFEEWKTRYDRMIYHLLHQYHITYDFDEYYQLALIKLWEIHESFDPTRTAHQDQFVYMKLKFSIIDELRKRIKYKERYHPVTDEVLIPLLDCTEEPVAFLIEELAVSLTDNELLWLKYALLGYNIEEIAGMSDRSPSAVKRWRKCAREKLRLNDSFTFKSVQ</sequence>
<dbReference type="SUPFAM" id="SSF46894">
    <property type="entry name" value="C-terminal effector domain of the bipartite response regulators"/>
    <property type="match status" value="1"/>
</dbReference>
<keyword evidence="4" id="KW-1185">Reference proteome</keyword>
<comment type="caution">
    <text evidence="3">The sequence shown here is derived from an EMBL/GenBank/DDBJ whole genome shotgun (WGS) entry which is preliminary data.</text>
</comment>
<evidence type="ECO:0000313" key="4">
    <source>
        <dbReference type="Proteomes" id="UP000295735"/>
    </source>
</evidence>
<name>A0ABQ6RBK4_9STAP</name>
<dbReference type="InterPro" id="IPR016032">
    <property type="entry name" value="Sig_transdc_resp-reg_C-effctor"/>
</dbReference>
<dbReference type="Proteomes" id="UP000295735">
    <property type="component" value="Unassembled WGS sequence"/>
</dbReference>
<accession>A0ABQ6RBK4</accession>